<gene>
    <name evidence="8" type="ORF">Stube_25270</name>
</gene>
<dbReference type="InterPro" id="IPR020846">
    <property type="entry name" value="MFS_dom"/>
</dbReference>
<feature type="transmembrane region" description="Helical" evidence="6">
    <location>
        <begin position="356"/>
        <end position="375"/>
    </location>
</feature>
<evidence type="ECO:0000256" key="4">
    <source>
        <dbReference type="ARBA" id="ARBA00023136"/>
    </source>
</evidence>
<feature type="transmembrane region" description="Helical" evidence="6">
    <location>
        <begin position="139"/>
        <end position="162"/>
    </location>
</feature>
<dbReference type="SUPFAM" id="SSF103473">
    <property type="entry name" value="MFS general substrate transporter"/>
    <property type="match status" value="1"/>
</dbReference>
<feature type="transmembrane region" description="Helical" evidence="6">
    <location>
        <begin position="387"/>
        <end position="408"/>
    </location>
</feature>
<evidence type="ECO:0000256" key="5">
    <source>
        <dbReference type="SAM" id="MobiDB-lite"/>
    </source>
</evidence>
<feature type="transmembrane region" description="Helical" evidence="6">
    <location>
        <begin position="246"/>
        <end position="266"/>
    </location>
</feature>
<proteinExistence type="predicted"/>
<keyword evidence="9" id="KW-1185">Reference proteome</keyword>
<evidence type="ECO:0000256" key="1">
    <source>
        <dbReference type="ARBA" id="ARBA00004651"/>
    </source>
</evidence>
<keyword evidence="3 6" id="KW-1133">Transmembrane helix</keyword>
<dbReference type="CDD" id="cd17504">
    <property type="entry name" value="MFS_MMR_MDR_like"/>
    <property type="match status" value="1"/>
</dbReference>
<keyword evidence="4 6" id="KW-0472">Membrane</keyword>
<evidence type="ECO:0000259" key="7">
    <source>
        <dbReference type="PROSITE" id="PS50850"/>
    </source>
</evidence>
<feature type="transmembrane region" description="Helical" evidence="6">
    <location>
        <begin position="82"/>
        <end position="100"/>
    </location>
</feature>
<feature type="transmembrane region" description="Helical" evidence="6">
    <location>
        <begin position="106"/>
        <end position="127"/>
    </location>
</feature>
<feature type="transmembrane region" description="Helical" evidence="6">
    <location>
        <begin position="454"/>
        <end position="473"/>
    </location>
</feature>
<evidence type="ECO:0000313" key="8">
    <source>
        <dbReference type="EMBL" id="GFE37854.1"/>
    </source>
</evidence>
<dbReference type="RefSeq" id="WP_159743817.1">
    <property type="nucleotide sequence ID" value="NZ_BLIR01000001.1"/>
</dbReference>
<dbReference type="Pfam" id="PF07690">
    <property type="entry name" value="MFS_1"/>
    <property type="match status" value="2"/>
</dbReference>
<evidence type="ECO:0000313" key="9">
    <source>
        <dbReference type="Proteomes" id="UP000431826"/>
    </source>
</evidence>
<feature type="transmembrane region" description="Helical" evidence="6">
    <location>
        <begin position="12"/>
        <end position="30"/>
    </location>
</feature>
<dbReference type="PANTHER" id="PTHR23501:SF197">
    <property type="entry name" value="COMD"/>
    <property type="match status" value="1"/>
</dbReference>
<dbReference type="GO" id="GO:0022857">
    <property type="term" value="F:transmembrane transporter activity"/>
    <property type="evidence" value="ECO:0007669"/>
    <property type="project" value="InterPro"/>
</dbReference>
<name>A0A640UR26_9ACTN</name>
<comment type="subcellular location">
    <subcellularLocation>
        <location evidence="1">Cell membrane</location>
        <topology evidence="1">Multi-pass membrane protein</topology>
    </subcellularLocation>
</comment>
<feature type="transmembrane region" description="Helical" evidence="6">
    <location>
        <begin position="286"/>
        <end position="307"/>
    </location>
</feature>
<organism evidence="8 9">
    <name type="scientific">Streptomyces tubercidicus</name>
    <dbReference type="NCBI Taxonomy" id="47759"/>
    <lineage>
        <taxon>Bacteria</taxon>
        <taxon>Bacillati</taxon>
        <taxon>Actinomycetota</taxon>
        <taxon>Actinomycetes</taxon>
        <taxon>Kitasatosporales</taxon>
        <taxon>Streptomycetaceae</taxon>
        <taxon>Streptomyces</taxon>
    </lineage>
</organism>
<feature type="transmembrane region" description="Helical" evidence="6">
    <location>
        <begin position="327"/>
        <end position="349"/>
    </location>
</feature>
<evidence type="ECO:0000256" key="2">
    <source>
        <dbReference type="ARBA" id="ARBA00022692"/>
    </source>
</evidence>
<dbReference type="InterPro" id="IPR011701">
    <property type="entry name" value="MFS"/>
</dbReference>
<evidence type="ECO:0000256" key="3">
    <source>
        <dbReference type="ARBA" id="ARBA00022989"/>
    </source>
</evidence>
<keyword evidence="2 6" id="KW-0812">Transmembrane</keyword>
<feature type="compositionally biased region" description="Low complexity" evidence="5">
    <location>
        <begin position="195"/>
        <end position="206"/>
    </location>
</feature>
<reference evidence="8 9" key="1">
    <citation type="submission" date="2019-12" db="EMBL/GenBank/DDBJ databases">
        <title>Whole genome shotgun sequence of Streptomyces tubercidicus NBRC 13090.</title>
        <authorList>
            <person name="Ichikawa N."/>
            <person name="Kimura A."/>
            <person name="Kitahashi Y."/>
            <person name="Komaki H."/>
            <person name="Tamura T."/>
        </authorList>
    </citation>
    <scope>NUCLEOTIDE SEQUENCE [LARGE SCALE GENOMIC DNA]</scope>
    <source>
        <strain evidence="8 9">NBRC 13090</strain>
    </source>
</reference>
<dbReference type="OrthoDB" id="4484751at2"/>
<dbReference type="PROSITE" id="PS50850">
    <property type="entry name" value="MFS"/>
    <property type="match status" value="1"/>
</dbReference>
<evidence type="ECO:0000256" key="6">
    <source>
        <dbReference type="SAM" id="Phobius"/>
    </source>
</evidence>
<feature type="region of interest" description="Disordered" evidence="5">
    <location>
        <begin position="191"/>
        <end position="214"/>
    </location>
</feature>
<dbReference type="GeneID" id="96283652"/>
<protein>
    <submittedName>
        <fullName evidence="8">MFS transporter</fullName>
    </submittedName>
</protein>
<dbReference type="Proteomes" id="UP000431826">
    <property type="component" value="Unassembled WGS sequence"/>
</dbReference>
<accession>A0A640UR26</accession>
<dbReference type="EMBL" id="BLIR01000001">
    <property type="protein sequence ID" value="GFE37854.1"/>
    <property type="molecule type" value="Genomic_DNA"/>
</dbReference>
<dbReference type="Gene3D" id="1.20.1250.20">
    <property type="entry name" value="MFS general substrate transporter like domains"/>
    <property type="match status" value="2"/>
</dbReference>
<feature type="transmembrane region" description="Helical" evidence="6">
    <location>
        <begin position="415"/>
        <end position="434"/>
    </location>
</feature>
<dbReference type="AlphaFoldDB" id="A0A640UR26"/>
<comment type="caution">
    <text evidence="8">The sequence shown here is derived from an EMBL/GenBank/DDBJ whole genome shotgun (WGS) entry which is preliminary data.</text>
</comment>
<sequence length="482" mass="48339">MTATLAAPPVRIGKAAVGALGMLAVATGALESVVTPTLPLLQRELDMSPAEGALLSIMLLITGALVTPVAGKLGDRYGGKRVLIRLMAVVCAGGLVSALAPNLPVLLLGQVLQGAMVGALPLSFILVRTHLPAEESKVAIGVVSGFFVGGGMAGTLSAGPVAEGLSRHWMFALPTVAVIASTVLLTRLMPPDPPGASGQSGQSGRSGRPGRSDAAAGVDWPGLVLLSGTLATLMLVLALAPDMGSQPLVLGALLVVLAAFVTGWIAAQRRAASPVIDLRMLARPAVWKACVLTFVICVGTSVAVYLVPQLFAVSTDAYGFGANATEIGFFLLPGAVAASLAGPVGGIGARRFGSRAVVTAGVVMMAAALIALAAVHTEVWHLVVGKMLIALANGLCVTAMVTSIATSVDRSDTGIATSLVLVTRVIGYAVGVQVSGALLTAGTPSGSDVPAESAFATGFLIAAALTALSLLVVRTMSKGAKE</sequence>
<dbReference type="PANTHER" id="PTHR23501">
    <property type="entry name" value="MAJOR FACILITATOR SUPERFAMILY"/>
    <property type="match status" value="1"/>
</dbReference>
<feature type="domain" description="Major facilitator superfamily (MFS) profile" evidence="7">
    <location>
        <begin position="16"/>
        <end position="481"/>
    </location>
</feature>
<dbReference type="GO" id="GO:0005886">
    <property type="term" value="C:plasma membrane"/>
    <property type="evidence" value="ECO:0007669"/>
    <property type="project" value="UniProtKB-SubCell"/>
</dbReference>
<dbReference type="InterPro" id="IPR036259">
    <property type="entry name" value="MFS_trans_sf"/>
</dbReference>
<feature type="transmembrane region" description="Helical" evidence="6">
    <location>
        <begin position="50"/>
        <end position="70"/>
    </location>
</feature>